<dbReference type="EMBL" id="BMAV01020855">
    <property type="protein sequence ID" value="GFY74631.1"/>
    <property type="molecule type" value="Genomic_DNA"/>
</dbReference>
<dbReference type="Proteomes" id="UP000886998">
    <property type="component" value="Unassembled WGS sequence"/>
</dbReference>
<sequence length="109" mass="12449">MGERSETSRKANGVSSGDWTMRGHPHALKKADALIKSDVNLQGIAYEQMMVFKLKTSMIKEQQDVGCSHKLALREIFMILCKKTSSEIENWVILQEKALRIVVSRLRWS</sequence>
<comment type="caution">
    <text evidence="2">The sequence shown here is derived from an EMBL/GenBank/DDBJ whole genome shotgun (WGS) entry which is preliminary data.</text>
</comment>
<proteinExistence type="predicted"/>
<evidence type="ECO:0000313" key="2">
    <source>
        <dbReference type="EMBL" id="GFY74631.1"/>
    </source>
</evidence>
<dbReference type="AlphaFoldDB" id="A0A8X7CNK9"/>
<name>A0A8X7CNK9_9ARAC</name>
<organism evidence="2 3">
    <name type="scientific">Trichonephila inaurata madagascariensis</name>
    <dbReference type="NCBI Taxonomy" id="2747483"/>
    <lineage>
        <taxon>Eukaryota</taxon>
        <taxon>Metazoa</taxon>
        <taxon>Ecdysozoa</taxon>
        <taxon>Arthropoda</taxon>
        <taxon>Chelicerata</taxon>
        <taxon>Arachnida</taxon>
        <taxon>Araneae</taxon>
        <taxon>Araneomorphae</taxon>
        <taxon>Entelegynae</taxon>
        <taxon>Araneoidea</taxon>
        <taxon>Nephilidae</taxon>
        <taxon>Trichonephila</taxon>
        <taxon>Trichonephila inaurata</taxon>
    </lineage>
</organism>
<feature type="region of interest" description="Disordered" evidence="1">
    <location>
        <begin position="1"/>
        <end position="23"/>
    </location>
</feature>
<gene>
    <name evidence="2" type="ORF">TNIN_318011</name>
</gene>
<reference evidence="2" key="1">
    <citation type="submission" date="2020-08" db="EMBL/GenBank/DDBJ databases">
        <title>Multicomponent nature underlies the extraordinary mechanical properties of spider dragline silk.</title>
        <authorList>
            <person name="Kono N."/>
            <person name="Nakamura H."/>
            <person name="Mori M."/>
            <person name="Yoshida Y."/>
            <person name="Ohtoshi R."/>
            <person name="Malay A.D."/>
            <person name="Moran D.A.P."/>
            <person name="Tomita M."/>
            <person name="Numata K."/>
            <person name="Arakawa K."/>
        </authorList>
    </citation>
    <scope>NUCLEOTIDE SEQUENCE</scope>
</reference>
<protein>
    <submittedName>
        <fullName evidence="2">Uncharacterized protein</fullName>
    </submittedName>
</protein>
<evidence type="ECO:0000313" key="3">
    <source>
        <dbReference type="Proteomes" id="UP000886998"/>
    </source>
</evidence>
<evidence type="ECO:0000256" key="1">
    <source>
        <dbReference type="SAM" id="MobiDB-lite"/>
    </source>
</evidence>
<keyword evidence="3" id="KW-1185">Reference proteome</keyword>
<accession>A0A8X7CNK9</accession>